<sequence length="332" mass="38417">MLGIVRFESLPSKKRNGLSSNKNLLTEESSPEKSQLYKFSSSKPDYTSASPFANKHSASLTKLGKNPQLRLKISMNSTCNIKNTVNTLKTIYKKKDRSSICSLYETNKKQKQDMRFEKLIEILGKCSDDNDKVNICKDAVECICELDPNYAKGLSLIRNTYESIIFKNNEKFIQDKNASFSENIYIELKALNKNSVDLKLKLQQLLRQHKKITDKMLRINISEDENEEDFKQRINNIIYQNLVFDKDLQSIKLDIEKIQSIAKNVKSIEKSKMSQKNMANQLNESLFYKSEKLANSITDYELGSDKKLRYHMRRSFEVPFLNLNSVENCVDP</sequence>
<gene>
    <name evidence="2" type="ORF">SteCoe_14124</name>
</gene>
<comment type="caution">
    <text evidence="2">The sequence shown here is derived from an EMBL/GenBank/DDBJ whole genome shotgun (WGS) entry which is preliminary data.</text>
</comment>
<evidence type="ECO:0000256" key="1">
    <source>
        <dbReference type="SAM" id="MobiDB-lite"/>
    </source>
</evidence>
<name>A0A1R2C6T4_9CILI</name>
<evidence type="ECO:0000313" key="3">
    <source>
        <dbReference type="Proteomes" id="UP000187209"/>
    </source>
</evidence>
<protein>
    <submittedName>
        <fullName evidence="2">Uncharacterized protein</fullName>
    </submittedName>
</protein>
<keyword evidence="3" id="KW-1185">Reference proteome</keyword>
<organism evidence="2 3">
    <name type="scientific">Stentor coeruleus</name>
    <dbReference type="NCBI Taxonomy" id="5963"/>
    <lineage>
        <taxon>Eukaryota</taxon>
        <taxon>Sar</taxon>
        <taxon>Alveolata</taxon>
        <taxon>Ciliophora</taxon>
        <taxon>Postciliodesmatophora</taxon>
        <taxon>Heterotrichea</taxon>
        <taxon>Heterotrichida</taxon>
        <taxon>Stentoridae</taxon>
        <taxon>Stentor</taxon>
    </lineage>
</organism>
<reference evidence="2 3" key="1">
    <citation type="submission" date="2016-11" db="EMBL/GenBank/DDBJ databases">
        <title>The macronuclear genome of Stentor coeruleus: a giant cell with tiny introns.</title>
        <authorList>
            <person name="Slabodnick M."/>
            <person name="Ruby J.G."/>
            <person name="Reiff S.B."/>
            <person name="Swart E.C."/>
            <person name="Gosai S."/>
            <person name="Prabakaran S."/>
            <person name="Witkowska E."/>
            <person name="Larue G.E."/>
            <person name="Fisher S."/>
            <person name="Freeman R.M."/>
            <person name="Gunawardena J."/>
            <person name="Chu W."/>
            <person name="Stover N.A."/>
            <person name="Gregory B.D."/>
            <person name="Nowacki M."/>
            <person name="Derisi J."/>
            <person name="Roy S.W."/>
            <person name="Marshall W.F."/>
            <person name="Sood P."/>
        </authorList>
    </citation>
    <scope>NUCLEOTIDE SEQUENCE [LARGE SCALE GENOMIC DNA]</scope>
    <source>
        <strain evidence="2">WM001</strain>
    </source>
</reference>
<evidence type="ECO:0000313" key="2">
    <source>
        <dbReference type="EMBL" id="OMJ84733.1"/>
    </source>
</evidence>
<dbReference type="EMBL" id="MPUH01000260">
    <property type="protein sequence ID" value="OMJ84733.1"/>
    <property type="molecule type" value="Genomic_DNA"/>
</dbReference>
<feature type="compositionally biased region" description="Polar residues" evidence="1">
    <location>
        <begin position="17"/>
        <end position="28"/>
    </location>
</feature>
<proteinExistence type="predicted"/>
<dbReference type="AlphaFoldDB" id="A0A1R2C6T4"/>
<dbReference type="Proteomes" id="UP000187209">
    <property type="component" value="Unassembled WGS sequence"/>
</dbReference>
<feature type="region of interest" description="Disordered" evidence="1">
    <location>
        <begin position="13"/>
        <end position="42"/>
    </location>
</feature>
<accession>A0A1R2C6T4</accession>